<feature type="domain" description="Glutamate-ammonia ligase adenylyltransferase repeated" evidence="7">
    <location>
        <begin position="519"/>
        <end position="760"/>
    </location>
</feature>
<organism evidence="9 10">
    <name type="scientific">Allocatelliglobosispora scoriae</name>
    <dbReference type="NCBI Taxonomy" id="643052"/>
    <lineage>
        <taxon>Bacteria</taxon>
        <taxon>Bacillati</taxon>
        <taxon>Actinomycetota</taxon>
        <taxon>Actinomycetes</taxon>
        <taxon>Micromonosporales</taxon>
        <taxon>Micromonosporaceae</taxon>
        <taxon>Allocatelliglobosispora</taxon>
    </lineage>
</organism>
<keyword evidence="6" id="KW-0511">Multifunctional enzyme</keyword>
<feature type="domain" description="Glutamate-ammonia ligase adenylyltransferase repeated" evidence="7">
    <location>
        <begin position="82"/>
        <end position="246"/>
    </location>
</feature>
<dbReference type="Pfam" id="PF03710">
    <property type="entry name" value="GlnE"/>
    <property type="match status" value="2"/>
</dbReference>
<feature type="domain" description="PII-uridylyltransferase/Glutamine-synthetase adenylyltransferase" evidence="8">
    <location>
        <begin position="801"/>
        <end position="920"/>
    </location>
</feature>
<name>A0A841BMN2_9ACTN</name>
<dbReference type="InterPro" id="IPR005190">
    <property type="entry name" value="GlnE_rpt_dom"/>
</dbReference>
<keyword evidence="4" id="KW-0067">ATP-binding</keyword>
<keyword evidence="3" id="KW-0547">Nucleotide-binding</keyword>
<evidence type="ECO:0000256" key="6">
    <source>
        <dbReference type="ARBA" id="ARBA00023268"/>
    </source>
</evidence>
<evidence type="ECO:0000256" key="2">
    <source>
        <dbReference type="ARBA" id="ARBA00022695"/>
    </source>
</evidence>
<dbReference type="NCBIfam" id="NF010707">
    <property type="entry name" value="PRK14109.1"/>
    <property type="match status" value="1"/>
</dbReference>
<reference evidence="9 10" key="1">
    <citation type="submission" date="2020-08" db="EMBL/GenBank/DDBJ databases">
        <title>Sequencing the genomes of 1000 actinobacteria strains.</title>
        <authorList>
            <person name="Klenk H.-P."/>
        </authorList>
    </citation>
    <scope>NUCLEOTIDE SEQUENCE [LARGE SCALE GENOMIC DNA]</scope>
    <source>
        <strain evidence="9 10">DSM 45362</strain>
    </source>
</reference>
<keyword evidence="5" id="KW-0460">Magnesium</keyword>
<keyword evidence="9" id="KW-0436">Ligase</keyword>
<dbReference type="Gene3D" id="3.30.460.10">
    <property type="entry name" value="Beta Polymerase, domain 2"/>
    <property type="match status" value="2"/>
</dbReference>
<evidence type="ECO:0000259" key="8">
    <source>
        <dbReference type="Pfam" id="PF08335"/>
    </source>
</evidence>
<feature type="domain" description="PII-uridylyltransferase/Glutamine-synthetase adenylyltransferase" evidence="8">
    <location>
        <begin position="269"/>
        <end position="413"/>
    </location>
</feature>
<dbReference type="GO" id="GO:0016874">
    <property type="term" value="F:ligase activity"/>
    <property type="evidence" value="ECO:0007669"/>
    <property type="project" value="UniProtKB-KW"/>
</dbReference>
<dbReference type="PANTHER" id="PTHR30621:SF0">
    <property type="entry name" value="BIFUNCTIONAL GLUTAMINE SYNTHETASE ADENYLYLTRANSFERASE_ADENYLYL-REMOVING ENZYME"/>
    <property type="match status" value="1"/>
</dbReference>
<dbReference type="EMBL" id="JACHMN010000002">
    <property type="protein sequence ID" value="MBB5869524.1"/>
    <property type="molecule type" value="Genomic_DNA"/>
</dbReference>
<sequence>MISRREAFALGAADPELAARQMDRLVESALRAGVELDLSENPLLRQRLVAVLGASSTLGDHLVANPAEITALVGSPVTELPTTSVAHLRLAYLHEILRIAADDLAGGVDVERTMTALTRLADATLRAGFEIAAARVGRRPKLAVIAMGKCGGGELNYVSDVDVIFVAEEDADLGAATTVAAGMMEICGQVAWPVDANLRPEGSQGPLVRTMASHRAYYHRWAKTWEFQALLKARPAAGDIELGERWLADLEPLIWTAAERPEAVDEIRHMRRRIIAQVAAGERDREIKRGPGGLRDIEFAVQLLQLVHGRGDTTLRHTGTLPALHALVTGGYIGRRDGEALALGYRFLRQVEHRLQVQRLRRTHTVPTEPTALRWLAHGLGYRAGGTRDAVEAFRADWVAHAAEVRRLHAKLFYRPLLDAVAKVPSGDLTLSADAAKDRLTTLGYADPVGALRHIEALTGGVSRTASIQRTLLPVMLDEWADDPDPDAGLLAYRRVSEKLGTTPWYLRLLRDEGPVALRLARLLGTSRYVTDLLERDPEALRLLAQDAELLPRPRQALIDAMVHAAARHTQPEQAIRAVRGLRRRELFRIACADLLSAAGEIALDPKVTLDGVGQALSDVTDATLTAGLAVARLAADAPEDLRFTIIGMGRLGGYEVSYPSDADVMFVYDPPPGMPEDTAQGHALAIAEHLRRLLSLPSSDPPLGIDADLRPEGRQGPLVRSISSHRRYYATWSHTWEAQALLRARPVAGSVSLGEEFLELVAELRYPPKGLTREQIIEIRRIKARVETERLPRGADPLTHTKLGRGGIADVEWTVQLLQLRHGHRVPGLRTTRTLTALAAAQDAGLVSPMDAAVLAAAWQLAGRVRNALTLIRGRAGDQLPRHGPELAGIARVLAAGDPGEFLDDYLRGTRRARAVVERIFMG</sequence>
<dbReference type="Proteomes" id="UP000587527">
    <property type="component" value="Unassembled WGS sequence"/>
</dbReference>
<dbReference type="InterPro" id="IPR043519">
    <property type="entry name" value="NT_sf"/>
</dbReference>
<evidence type="ECO:0000259" key="7">
    <source>
        <dbReference type="Pfam" id="PF03710"/>
    </source>
</evidence>
<protein>
    <submittedName>
        <fullName evidence="9">Glutamate-ammonia-ligase adenylyltransferase</fullName>
        <ecNumber evidence="9">2.7.7.42</ecNumber>
    </submittedName>
</protein>
<dbReference type="GO" id="GO:0008882">
    <property type="term" value="F:[glutamate-ammonia-ligase] adenylyltransferase activity"/>
    <property type="evidence" value="ECO:0007669"/>
    <property type="project" value="UniProtKB-EC"/>
</dbReference>
<dbReference type="Gene3D" id="1.20.120.330">
    <property type="entry name" value="Nucleotidyltransferases domain 2"/>
    <property type="match status" value="2"/>
</dbReference>
<dbReference type="InterPro" id="IPR023057">
    <property type="entry name" value="GlnE"/>
</dbReference>
<comment type="caution">
    <text evidence="9">The sequence shown here is derived from an EMBL/GenBank/DDBJ whole genome shotgun (WGS) entry which is preliminary data.</text>
</comment>
<dbReference type="InterPro" id="IPR013546">
    <property type="entry name" value="PII_UdlTrfase/GS_AdlTrfase"/>
</dbReference>
<dbReference type="Pfam" id="PF08335">
    <property type="entry name" value="GlnD_UR_UTase"/>
    <property type="match status" value="2"/>
</dbReference>
<dbReference type="SUPFAM" id="SSF81301">
    <property type="entry name" value="Nucleotidyltransferase"/>
    <property type="match status" value="2"/>
</dbReference>
<evidence type="ECO:0000256" key="1">
    <source>
        <dbReference type="ARBA" id="ARBA00022679"/>
    </source>
</evidence>
<evidence type="ECO:0000313" key="9">
    <source>
        <dbReference type="EMBL" id="MBB5869524.1"/>
    </source>
</evidence>
<dbReference type="GO" id="GO:0005829">
    <property type="term" value="C:cytosol"/>
    <property type="evidence" value="ECO:0007669"/>
    <property type="project" value="TreeGrafter"/>
</dbReference>
<dbReference type="PANTHER" id="PTHR30621">
    <property type="entry name" value="GLUTAMINE SYNTHETASE ADENYLYLTRANSFERASE"/>
    <property type="match status" value="1"/>
</dbReference>
<dbReference type="AlphaFoldDB" id="A0A841BMN2"/>
<keyword evidence="10" id="KW-1185">Reference proteome</keyword>
<gene>
    <name evidence="9" type="ORF">F4553_002903</name>
</gene>
<evidence type="ECO:0000256" key="5">
    <source>
        <dbReference type="ARBA" id="ARBA00022842"/>
    </source>
</evidence>
<dbReference type="CDD" id="cd05401">
    <property type="entry name" value="NT_GlnE_GlnD_like"/>
    <property type="match status" value="2"/>
</dbReference>
<proteinExistence type="predicted"/>
<dbReference type="GO" id="GO:0005524">
    <property type="term" value="F:ATP binding"/>
    <property type="evidence" value="ECO:0007669"/>
    <property type="project" value="UniProtKB-KW"/>
</dbReference>
<dbReference type="GO" id="GO:0000820">
    <property type="term" value="P:regulation of glutamine family amino acid metabolic process"/>
    <property type="evidence" value="ECO:0007669"/>
    <property type="project" value="TreeGrafter"/>
</dbReference>
<dbReference type="EC" id="2.7.7.42" evidence="9"/>
<accession>A0A841BMN2</accession>
<keyword evidence="2 9" id="KW-0548">Nucleotidyltransferase</keyword>
<evidence type="ECO:0000256" key="4">
    <source>
        <dbReference type="ARBA" id="ARBA00022840"/>
    </source>
</evidence>
<dbReference type="SUPFAM" id="SSF81593">
    <property type="entry name" value="Nucleotidyltransferase substrate binding subunit/domain"/>
    <property type="match status" value="2"/>
</dbReference>
<evidence type="ECO:0000313" key="10">
    <source>
        <dbReference type="Proteomes" id="UP000587527"/>
    </source>
</evidence>
<keyword evidence="1 9" id="KW-0808">Transferase</keyword>
<evidence type="ECO:0000256" key="3">
    <source>
        <dbReference type="ARBA" id="ARBA00022741"/>
    </source>
</evidence>